<dbReference type="InterPro" id="IPR033899">
    <property type="entry name" value="CXC_Chemokine_domain"/>
</dbReference>
<dbReference type="GO" id="GO:0006955">
    <property type="term" value="P:immune response"/>
    <property type="evidence" value="ECO:0007669"/>
    <property type="project" value="InterPro"/>
</dbReference>
<evidence type="ECO:0000313" key="7">
    <source>
        <dbReference type="Ensembl" id="ENSACOP00000005183.1"/>
    </source>
</evidence>
<dbReference type="GO" id="GO:0006952">
    <property type="term" value="P:defense response"/>
    <property type="evidence" value="ECO:0007669"/>
    <property type="project" value="InterPro"/>
</dbReference>
<dbReference type="Ensembl" id="ENSACOT00000005380.1">
    <property type="protein sequence ID" value="ENSACOP00000005183.1"/>
    <property type="gene ID" value="ENSACOG00000003674.1"/>
</dbReference>
<keyword evidence="4" id="KW-0964">Secreted</keyword>
<dbReference type="SMART" id="SM00199">
    <property type="entry name" value="SCY"/>
    <property type="match status" value="1"/>
</dbReference>
<proteinExistence type="inferred from homology"/>
<dbReference type="InterPro" id="IPR001811">
    <property type="entry name" value="Chemokine_IL8-like_dom"/>
</dbReference>
<feature type="domain" description="Chemokine interleukin-8-like" evidence="6">
    <location>
        <begin position="32"/>
        <end position="93"/>
    </location>
</feature>
<dbReference type="InterPro" id="IPR001089">
    <property type="entry name" value="Chemokine_CXC"/>
</dbReference>
<feature type="chain" id="PRO_5041456369" description="Chemokine interleukin-8-like domain-containing protein" evidence="5">
    <location>
        <begin position="27"/>
        <end position="101"/>
    </location>
</feature>
<dbReference type="Pfam" id="PF00048">
    <property type="entry name" value="IL8"/>
    <property type="match status" value="1"/>
</dbReference>
<dbReference type="PRINTS" id="PR00437">
    <property type="entry name" value="SMALLCYTKCXC"/>
</dbReference>
<dbReference type="CDD" id="cd00273">
    <property type="entry name" value="Chemokine_CXC"/>
    <property type="match status" value="1"/>
</dbReference>
<dbReference type="SUPFAM" id="SSF54117">
    <property type="entry name" value="Interleukin 8-like chemokines"/>
    <property type="match status" value="1"/>
</dbReference>
<keyword evidence="3" id="KW-0202">Cytokine</keyword>
<keyword evidence="5" id="KW-0732">Signal</keyword>
<evidence type="ECO:0000259" key="6">
    <source>
        <dbReference type="SMART" id="SM00199"/>
    </source>
</evidence>
<evidence type="ECO:0000256" key="1">
    <source>
        <dbReference type="ARBA" id="ARBA00004613"/>
    </source>
</evidence>
<evidence type="ECO:0000256" key="2">
    <source>
        <dbReference type="ARBA" id="ARBA00010665"/>
    </source>
</evidence>
<dbReference type="InterPro" id="IPR039809">
    <property type="entry name" value="Chemokine_b/g/d"/>
</dbReference>
<evidence type="ECO:0000256" key="4">
    <source>
        <dbReference type="ARBA" id="ARBA00022525"/>
    </source>
</evidence>
<reference evidence="7" key="2">
    <citation type="submission" date="2025-09" db="UniProtKB">
        <authorList>
            <consortium name="Ensembl"/>
        </authorList>
    </citation>
    <scope>IDENTIFICATION</scope>
</reference>
<comment type="subcellular location">
    <subcellularLocation>
        <location evidence="1">Secreted</location>
    </subcellularLocation>
</comment>
<dbReference type="GO" id="GO:0005615">
    <property type="term" value="C:extracellular space"/>
    <property type="evidence" value="ECO:0007669"/>
    <property type="project" value="UniProtKB-KW"/>
</dbReference>
<organism evidence="7 8">
    <name type="scientific">Amazona collaria</name>
    <name type="common">yellow-billed parrot</name>
    <dbReference type="NCBI Taxonomy" id="241587"/>
    <lineage>
        <taxon>Eukaryota</taxon>
        <taxon>Metazoa</taxon>
        <taxon>Chordata</taxon>
        <taxon>Craniata</taxon>
        <taxon>Vertebrata</taxon>
        <taxon>Euteleostomi</taxon>
        <taxon>Archelosauria</taxon>
        <taxon>Archosauria</taxon>
        <taxon>Dinosauria</taxon>
        <taxon>Saurischia</taxon>
        <taxon>Theropoda</taxon>
        <taxon>Coelurosauria</taxon>
        <taxon>Aves</taxon>
        <taxon>Neognathae</taxon>
        <taxon>Neoaves</taxon>
        <taxon>Telluraves</taxon>
        <taxon>Australaves</taxon>
        <taxon>Psittaciformes</taxon>
        <taxon>Psittacidae</taxon>
        <taxon>Amazona</taxon>
    </lineage>
</organism>
<dbReference type="Proteomes" id="UP000694522">
    <property type="component" value="Unplaced"/>
</dbReference>
<accession>A0A8B9FB13</accession>
<reference evidence="7" key="1">
    <citation type="submission" date="2025-08" db="UniProtKB">
        <authorList>
            <consortium name="Ensembl"/>
        </authorList>
    </citation>
    <scope>IDENTIFICATION</scope>
</reference>
<evidence type="ECO:0000256" key="5">
    <source>
        <dbReference type="SAM" id="SignalP"/>
    </source>
</evidence>
<dbReference type="InterPro" id="IPR036048">
    <property type="entry name" value="Interleukin_8-like_sf"/>
</dbReference>
<dbReference type="Gene3D" id="2.40.50.40">
    <property type="match status" value="1"/>
</dbReference>
<evidence type="ECO:0000256" key="3">
    <source>
        <dbReference type="ARBA" id="ARBA00022514"/>
    </source>
</evidence>
<evidence type="ECO:0000313" key="8">
    <source>
        <dbReference type="Proteomes" id="UP000694522"/>
    </source>
</evidence>
<dbReference type="PANTHER" id="PTHR12015">
    <property type="entry name" value="SMALL INDUCIBLE CYTOKINE A"/>
    <property type="match status" value="1"/>
</dbReference>
<dbReference type="PRINTS" id="PR00436">
    <property type="entry name" value="INTERLEUKIN8"/>
</dbReference>
<keyword evidence="8" id="KW-1185">Reference proteome</keyword>
<dbReference type="FunFam" id="2.40.50.40:FF:000004">
    <property type="entry name" value="C-X-C motif chemokine"/>
    <property type="match status" value="1"/>
</dbReference>
<feature type="signal peptide" evidence="5">
    <location>
        <begin position="1"/>
        <end position="26"/>
    </location>
</feature>
<sequence length="101" mass="10953">MDGRSAAAALALYLVFMVGSEGKALAKTEGKSFQCLCDSTHSKFIPPKAIQNVRLNQRGPHCQNVEIIATLRSGKPVCLEPSASWVWLTVKAILAYFNSLS</sequence>
<dbReference type="GO" id="GO:0008009">
    <property type="term" value="F:chemokine activity"/>
    <property type="evidence" value="ECO:0007669"/>
    <property type="project" value="InterPro"/>
</dbReference>
<comment type="similarity">
    <text evidence="2">Belongs to the intercrine alpha (chemokine CxC) family.</text>
</comment>
<protein>
    <recommendedName>
        <fullName evidence="6">Chemokine interleukin-8-like domain-containing protein</fullName>
    </recommendedName>
</protein>
<dbReference type="PANTHER" id="PTHR12015:SF198">
    <property type="entry name" value="PLATELET BASIC PROTEIN"/>
    <property type="match status" value="1"/>
</dbReference>
<name>A0A8B9FB13_9PSIT</name>
<dbReference type="AlphaFoldDB" id="A0A8B9FB13"/>